<name>E2CTX5_ISKNV</name>
<evidence type="ECO:0000313" key="1">
    <source>
        <dbReference type="EMBL" id="ADE34375.1"/>
    </source>
</evidence>
<protein>
    <submittedName>
        <fullName evidence="1">ORF30R</fullName>
    </submittedName>
</protein>
<reference evidence="1 2" key="1">
    <citation type="journal article" date="2010" name="Virol. J.">
        <title>Complete genome sequence of a Megalocytivirus (family Iridoviridae) associated with turbot mortality in China.</title>
        <authorList>
            <person name="Shi C.Y."/>
            <person name="Jia K.T."/>
            <person name="Yang B."/>
            <person name="Huang J."/>
        </authorList>
    </citation>
    <scope>NUCLEOTIDE SEQUENCE [LARGE SCALE GENOMIC DNA]</scope>
</reference>
<sequence length="80" mass="8566">MTASTSVYCASASVQDNAFTDVVLGLISVNMGSYTPNSCAHSTRSYIPVSQPIHSILGMSQVTRPCASRDDKQPLPYLNL</sequence>
<proteinExistence type="predicted"/>
<evidence type="ECO:0000313" key="2">
    <source>
        <dbReference type="Proteomes" id="UP000160942"/>
    </source>
</evidence>
<accession>E2CTX5</accession>
<dbReference type="EMBL" id="GQ273492">
    <property type="protein sequence ID" value="ADE34375.1"/>
    <property type="molecule type" value="Genomic_DNA"/>
</dbReference>
<organism evidence="1 2">
    <name type="scientific">Turbot reddish body iridovirus</name>
    <dbReference type="NCBI Taxonomy" id="273651"/>
    <lineage>
        <taxon>Viruses</taxon>
        <taxon>Varidnaviria</taxon>
        <taxon>Bamfordvirae</taxon>
        <taxon>Nucleocytoviricota</taxon>
        <taxon>Megaviricetes</taxon>
        <taxon>Pimascovirales</taxon>
        <taxon>Pimascovirales incertae sedis</taxon>
        <taxon>Iridoviridae</taxon>
        <taxon>Alphairidovirinae</taxon>
        <taxon>Megalocytivirus</taxon>
        <taxon>Megalocytivirus pagrus1</taxon>
        <taxon>Infectious spleen and kidney necrosis virus</taxon>
    </lineage>
</organism>
<dbReference type="Proteomes" id="UP000160942">
    <property type="component" value="Segment"/>
</dbReference>